<keyword evidence="4" id="KW-1185">Reference proteome</keyword>
<accession>A0ABV6G6G3</accession>
<dbReference type="Gene3D" id="3.40.50.2020">
    <property type="match status" value="1"/>
</dbReference>
<dbReference type="CDD" id="cd06223">
    <property type="entry name" value="PRTases_typeI"/>
    <property type="match status" value="1"/>
</dbReference>
<comment type="caution">
    <text evidence="3">The sequence shown here is derived from an EMBL/GenBank/DDBJ whole genome shotgun (WGS) entry which is preliminary data.</text>
</comment>
<evidence type="ECO:0000313" key="3">
    <source>
        <dbReference type="EMBL" id="MFC0269254.1"/>
    </source>
</evidence>
<dbReference type="InterPro" id="IPR051910">
    <property type="entry name" value="ComF/GntX_DNA_util-trans"/>
</dbReference>
<dbReference type="PANTHER" id="PTHR47505">
    <property type="entry name" value="DNA UTILIZATION PROTEIN YHGH"/>
    <property type="match status" value="1"/>
</dbReference>
<dbReference type="SUPFAM" id="SSF53271">
    <property type="entry name" value="PRTase-like"/>
    <property type="match status" value="1"/>
</dbReference>
<dbReference type="InterPro" id="IPR000836">
    <property type="entry name" value="PRTase_dom"/>
</dbReference>
<dbReference type="InterPro" id="IPR029057">
    <property type="entry name" value="PRTase-like"/>
</dbReference>
<organism evidence="3 4">
    <name type="scientific">Kushneria aurantia</name>
    <dbReference type="NCBI Taxonomy" id="504092"/>
    <lineage>
        <taxon>Bacteria</taxon>
        <taxon>Pseudomonadati</taxon>
        <taxon>Pseudomonadota</taxon>
        <taxon>Gammaproteobacteria</taxon>
        <taxon>Oceanospirillales</taxon>
        <taxon>Halomonadaceae</taxon>
        <taxon>Kushneria</taxon>
    </lineage>
</organism>
<comment type="similarity">
    <text evidence="1">Belongs to the ComF/GntX family.</text>
</comment>
<reference evidence="3 4" key="1">
    <citation type="submission" date="2024-09" db="EMBL/GenBank/DDBJ databases">
        <authorList>
            <person name="Sun Q."/>
            <person name="Mori K."/>
        </authorList>
    </citation>
    <scope>NUCLEOTIDE SEQUENCE [LARGE SCALE GENOMIC DNA]</scope>
    <source>
        <strain evidence="3 4">CCM 7415</strain>
    </source>
</reference>
<feature type="domain" description="Double zinc ribbon" evidence="2">
    <location>
        <begin position="20"/>
        <end position="76"/>
    </location>
</feature>
<dbReference type="EMBL" id="JBHLVX010000055">
    <property type="protein sequence ID" value="MFC0269254.1"/>
    <property type="molecule type" value="Genomic_DNA"/>
</dbReference>
<dbReference type="PANTHER" id="PTHR47505:SF1">
    <property type="entry name" value="DNA UTILIZATION PROTEIN YHGH"/>
    <property type="match status" value="1"/>
</dbReference>
<evidence type="ECO:0000259" key="2">
    <source>
        <dbReference type="Pfam" id="PF18912"/>
    </source>
</evidence>
<evidence type="ECO:0000256" key="1">
    <source>
        <dbReference type="ARBA" id="ARBA00008007"/>
    </source>
</evidence>
<dbReference type="Pfam" id="PF18912">
    <property type="entry name" value="DZR_2"/>
    <property type="match status" value="1"/>
</dbReference>
<evidence type="ECO:0000313" key="4">
    <source>
        <dbReference type="Proteomes" id="UP001589814"/>
    </source>
</evidence>
<dbReference type="InterPro" id="IPR044005">
    <property type="entry name" value="DZR_2"/>
</dbReference>
<protein>
    <submittedName>
        <fullName evidence="3">ComF family protein</fullName>
    </submittedName>
</protein>
<gene>
    <name evidence="3" type="ORF">ACFFHW_14885</name>
</gene>
<name>A0ABV6G6G3_9GAMM</name>
<proteinExistence type="inferred from homology"/>
<dbReference type="RefSeq" id="WP_019951500.1">
    <property type="nucleotide sequence ID" value="NZ_JBHLVX010000055.1"/>
</dbReference>
<dbReference type="Proteomes" id="UP001589814">
    <property type="component" value="Unassembled WGS sequence"/>
</dbReference>
<sequence length="253" mass="28042">MSGSFKALAALAARLEALAGWLMPGHCLFCLAAIEGRALCCDRCRFDLPLNHHPCRRCAEPLPESADGRLECGRCVITPPQFDEAFVPFLYGGGIAELVQRFKYGADRRAAEVLYGLVCERLLEEMARRRSAGALPPEALVVASLHEERARQRGFDQSLWLGRRLSAALGCRLVPAHRLRVGDVQHRLSRAERFRNLRHAYRVDVALPQRVLLFDDVMTTGATLEALANACRRAGAWHCTALAAARTPADRMI</sequence>